<name>A0A3S5AV00_9PLAT</name>
<feature type="compositionally biased region" description="Low complexity" evidence="1">
    <location>
        <begin position="82"/>
        <end position="92"/>
    </location>
</feature>
<sequence length="196" mass="20311">MFNSAPPSDDTQDALQGALEPHLQDNKASISSEVEPFSETGTSKSSTPLDKMNIIVSHDPERNNIAEQCKTIVPEGSDRNGGDNVSNNGSSDETGKQPTKLSDLDSLASGSIQPASTSMSLEETSVSLMVDAADLDYGDGDGDGDLEAQHENVTTPAASGKSSTCQGPVLEVPTPQLLHTPLANTSTTPEDAGLPS</sequence>
<feature type="compositionally biased region" description="Polar residues" evidence="1">
    <location>
        <begin position="108"/>
        <end position="127"/>
    </location>
</feature>
<dbReference type="EMBL" id="CAAALY010077477">
    <property type="protein sequence ID" value="VEL26000.1"/>
    <property type="molecule type" value="Genomic_DNA"/>
</dbReference>
<gene>
    <name evidence="2" type="ORF">PXEA_LOCUS19440</name>
</gene>
<evidence type="ECO:0000256" key="1">
    <source>
        <dbReference type="SAM" id="MobiDB-lite"/>
    </source>
</evidence>
<accession>A0A3S5AV00</accession>
<comment type="caution">
    <text evidence="2">The sequence shown here is derived from an EMBL/GenBank/DDBJ whole genome shotgun (WGS) entry which is preliminary data.</text>
</comment>
<protein>
    <submittedName>
        <fullName evidence="2">Uncharacterized protein</fullName>
    </submittedName>
</protein>
<feature type="non-terminal residue" evidence="2">
    <location>
        <position position="196"/>
    </location>
</feature>
<feature type="compositionally biased region" description="Acidic residues" evidence="1">
    <location>
        <begin position="133"/>
        <end position="146"/>
    </location>
</feature>
<proteinExistence type="predicted"/>
<evidence type="ECO:0000313" key="2">
    <source>
        <dbReference type="EMBL" id="VEL26000.1"/>
    </source>
</evidence>
<feature type="compositionally biased region" description="Polar residues" evidence="1">
    <location>
        <begin position="151"/>
        <end position="166"/>
    </location>
</feature>
<dbReference type="AlphaFoldDB" id="A0A3S5AV00"/>
<reference evidence="2" key="1">
    <citation type="submission" date="2018-11" db="EMBL/GenBank/DDBJ databases">
        <authorList>
            <consortium name="Pathogen Informatics"/>
        </authorList>
    </citation>
    <scope>NUCLEOTIDE SEQUENCE</scope>
</reference>
<feature type="region of interest" description="Disordered" evidence="1">
    <location>
        <begin position="1"/>
        <end position="196"/>
    </location>
</feature>
<evidence type="ECO:0000313" key="3">
    <source>
        <dbReference type="Proteomes" id="UP000784294"/>
    </source>
</evidence>
<dbReference type="Proteomes" id="UP000784294">
    <property type="component" value="Unassembled WGS sequence"/>
</dbReference>
<keyword evidence="3" id="KW-1185">Reference proteome</keyword>
<feature type="compositionally biased region" description="Polar residues" evidence="1">
    <location>
        <begin position="39"/>
        <end position="48"/>
    </location>
</feature>
<organism evidence="2 3">
    <name type="scientific">Protopolystoma xenopodis</name>
    <dbReference type="NCBI Taxonomy" id="117903"/>
    <lineage>
        <taxon>Eukaryota</taxon>
        <taxon>Metazoa</taxon>
        <taxon>Spiralia</taxon>
        <taxon>Lophotrochozoa</taxon>
        <taxon>Platyhelminthes</taxon>
        <taxon>Monogenea</taxon>
        <taxon>Polyopisthocotylea</taxon>
        <taxon>Polystomatidea</taxon>
        <taxon>Polystomatidae</taxon>
        <taxon>Protopolystoma</taxon>
    </lineage>
</organism>